<dbReference type="OrthoDB" id="1726813at2759"/>
<accession>A0A7J0GEB4</accession>
<keyword evidence="3" id="KW-1185">Reference proteome</keyword>
<reference evidence="2 3" key="1">
    <citation type="submission" date="2019-07" db="EMBL/GenBank/DDBJ databases">
        <title>De Novo Assembly of kiwifruit Actinidia rufa.</title>
        <authorList>
            <person name="Sugita-Konishi S."/>
            <person name="Sato K."/>
            <person name="Mori E."/>
            <person name="Abe Y."/>
            <person name="Kisaki G."/>
            <person name="Hamano K."/>
            <person name="Suezawa K."/>
            <person name="Otani M."/>
            <person name="Fukuda T."/>
            <person name="Manabe T."/>
            <person name="Gomi K."/>
            <person name="Tabuchi M."/>
            <person name="Akimitsu K."/>
            <person name="Kataoka I."/>
        </authorList>
    </citation>
    <scope>NUCLEOTIDE SEQUENCE [LARGE SCALE GENOMIC DNA]</scope>
    <source>
        <strain evidence="3">cv. Fuchu</strain>
    </source>
</reference>
<gene>
    <name evidence="2" type="ORF">Acr_20g0009510</name>
</gene>
<dbReference type="PANTHER" id="PTHR10492:SF90">
    <property type="entry name" value="ATP-DEPENDENT DNA HELICASE"/>
    <property type="match status" value="1"/>
</dbReference>
<proteinExistence type="predicted"/>
<dbReference type="AlphaFoldDB" id="A0A7J0GEB4"/>
<evidence type="ECO:0000259" key="1">
    <source>
        <dbReference type="Pfam" id="PF21530"/>
    </source>
</evidence>
<evidence type="ECO:0000313" key="3">
    <source>
        <dbReference type="Proteomes" id="UP000585474"/>
    </source>
</evidence>
<dbReference type="Pfam" id="PF21530">
    <property type="entry name" value="Pif1_2B_dom"/>
    <property type="match status" value="1"/>
</dbReference>
<evidence type="ECO:0000313" key="2">
    <source>
        <dbReference type="EMBL" id="GFZ09143.1"/>
    </source>
</evidence>
<name>A0A7J0GEB4_9ERIC</name>
<protein>
    <recommendedName>
        <fullName evidence="1">DNA helicase Pif1-like 2B domain-containing protein</fullName>
    </recommendedName>
</protein>
<dbReference type="InterPro" id="IPR027417">
    <property type="entry name" value="P-loop_NTPase"/>
</dbReference>
<sequence length="197" mass="22286">MCVIAQDIPDRMRHDLYDFAEWVKLVGEGKIVGNSFGEDQEPDCIQTPEKFVIKNGKRALHMLIEVTYPDFNIKYQDMSYIRECDILAPKNNDVDEINSIMLSMIPGDMESYNSADKLCPTDCESNDQDMSPPELLHSLNLPGLPNHCLQLEVGAPVMLLRNVNQSLGLCNGTRTLNCQRRNSAMIDVSAMSYRITR</sequence>
<dbReference type="EMBL" id="BJWL01000020">
    <property type="protein sequence ID" value="GFZ09143.1"/>
    <property type="molecule type" value="Genomic_DNA"/>
</dbReference>
<dbReference type="PANTHER" id="PTHR10492">
    <property type="match status" value="1"/>
</dbReference>
<organism evidence="2 3">
    <name type="scientific">Actinidia rufa</name>
    <dbReference type="NCBI Taxonomy" id="165716"/>
    <lineage>
        <taxon>Eukaryota</taxon>
        <taxon>Viridiplantae</taxon>
        <taxon>Streptophyta</taxon>
        <taxon>Embryophyta</taxon>
        <taxon>Tracheophyta</taxon>
        <taxon>Spermatophyta</taxon>
        <taxon>Magnoliopsida</taxon>
        <taxon>eudicotyledons</taxon>
        <taxon>Gunneridae</taxon>
        <taxon>Pentapetalae</taxon>
        <taxon>asterids</taxon>
        <taxon>Ericales</taxon>
        <taxon>Actinidiaceae</taxon>
        <taxon>Actinidia</taxon>
    </lineage>
</organism>
<dbReference type="InterPro" id="IPR049163">
    <property type="entry name" value="Pif1-like_2B_dom"/>
</dbReference>
<feature type="domain" description="DNA helicase Pif1-like 2B" evidence="1">
    <location>
        <begin position="134"/>
        <end position="175"/>
    </location>
</feature>
<comment type="caution">
    <text evidence="2">The sequence shown here is derived from an EMBL/GenBank/DDBJ whole genome shotgun (WGS) entry which is preliminary data.</text>
</comment>
<dbReference type="Proteomes" id="UP000585474">
    <property type="component" value="Unassembled WGS sequence"/>
</dbReference>
<dbReference type="SUPFAM" id="SSF52540">
    <property type="entry name" value="P-loop containing nucleoside triphosphate hydrolases"/>
    <property type="match status" value="1"/>
</dbReference>